<keyword evidence="1" id="KW-0175">Coiled coil</keyword>
<feature type="coiled-coil region" evidence="1">
    <location>
        <begin position="57"/>
        <end position="98"/>
    </location>
</feature>
<organism evidence="2">
    <name type="scientific">Ixodes ricinus</name>
    <name type="common">Common tick</name>
    <name type="synonym">Acarus ricinus</name>
    <dbReference type="NCBI Taxonomy" id="34613"/>
    <lineage>
        <taxon>Eukaryota</taxon>
        <taxon>Metazoa</taxon>
        <taxon>Ecdysozoa</taxon>
        <taxon>Arthropoda</taxon>
        <taxon>Chelicerata</taxon>
        <taxon>Arachnida</taxon>
        <taxon>Acari</taxon>
        <taxon>Parasitiformes</taxon>
        <taxon>Ixodida</taxon>
        <taxon>Ixodoidea</taxon>
        <taxon>Ixodidae</taxon>
        <taxon>Ixodinae</taxon>
        <taxon>Ixodes</taxon>
    </lineage>
</organism>
<dbReference type="AlphaFoldDB" id="A0A6B0UFG1"/>
<protein>
    <submittedName>
        <fullName evidence="2">Uncharacterized protein</fullName>
    </submittedName>
</protein>
<sequence length="102" mass="11133">MGDEAASAMAQGDAKVPLGNLAMSDEAALAMAEGDEYILPGSLTMSDKQVCATTGVCFIHEEQIRELERKLQNAEGRVRKLEKEKEILLNELRRLLAADQVS</sequence>
<name>A0A6B0UFG1_IXORI</name>
<dbReference type="EMBL" id="GIFC01006351">
    <property type="protein sequence ID" value="MXU88434.1"/>
    <property type="molecule type" value="Transcribed_RNA"/>
</dbReference>
<reference evidence="2" key="1">
    <citation type="submission" date="2019-12" db="EMBL/GenBank/DDBJ databases">
        <title>An insight into the sialome of adult female Ixodes ricinus ticks feeding for 6 days.</title>
        <authorList>
            <person name="Perner J."/>
            <person name="Ribeiro J.M.C."/>
        </authorList>
    </citation>
    <scope>NUCLEOTIDE SEQUENCE</scope>
    <source>
        <strain evidence="2">Semi-engorged</strain>
        <tissue evidence="2">Salivary glands</tissue>
    </source>
</reference>
<accession>A0A6B0UFG1</accession>
<proteinExistence type="predicted"/>
<evidence type="ECO:0000313" key="2">
    <source>
        <dbReference type="EMBL" id="MXU88434.1"/>
    </source>
</evidence>
<evidence type="ECO:0000256" key="1">
    <source>
        <dbReference type="SAM" id="Coils"/>
    </source>
</evidence>